<feature type="compositionally biased region" description="Low complexity" evidence="1">
    <location>
        <begin position="105"/>
        <end position="125"/>
    </location>
</feature>
<feature type="region of interest" description="Disordered" evidence="1">
    <location>
        <begin position="104"/>
        <end position="229"/>
    </location>
</feature>
<comment type="caution">
    <text evidence="2">The sequence shown here is derived from an EMBL/GenBank/DDBJ whole genome shotgun (WGS) entry which is preliminary data.</text>
</comment>
<evidence type="ECO:0000313" key="3">
    <source>
        <dbReference type="Proteomes" id="UP000650582"/>
    </source>
</evidence>
<feature type="compositionally biased region" description="Basic and acidic residues" evidence="1">
    <location>
        <begin position="192"/>
        <end position="202"/>
    </location>
</feature>
<reference evidence="2" key="1">
    <citation type="submission" date="2020-09" db="EMBL/GenBank/DDBJ databases">
        <title>Comparative genome analyses of four rice-infecting Rhizoctonia solani isolates reveal extensive enrichment of homogalacturonan modification genes.</title>
        <authorList>
            <person name="Lee D.-Y."/>
            <person name="Jeon J."/>
            <person name="Kim K.-T."/>
            <person name="Cheong K."/>
            <person name="Song H."/>
            <person name="Choi G."/>
            <person name="Ko J."/>
            <person name="Opiyo S.O."/>
            <person name="Zuo S."/>
            <person name="Madhav S."/>
            <person name="Lee Y.-H."/>
            <person name="Wang G.-L."/>
        </authorList>
    </citation>
    <scope>NUCLEOTIDE SEQUENCE</scope>
    <source>
        <strain evidence="2">AG1-IA YN-7</strain>
    </source>
</reference>
<dbReference type="EMBL" id="JACYCC010000039">
    <property type="protein sequence ID" value="KAF8678272.1"/>
    <property type="molecule type" value="Genomic_DNA"/>
</dbReference>
<feature type="compositionally biased region" description="Basic and acidic residues" evidence="1">
    <location>
        <begin position="156"/>
        <end position="173"/>
    </location>
</feature>
<evidence type="ECO:0000256" key="1">
    <source>
        <dbReference type="SAM" id="MobiDB-lite"/>
    </source>
</evidence>
<dbReference type="AlphaFoldDB" id="A0A8H7LIG4"/>
<gene>
    <name evidence="2" type="ORF">RHS04_05402</name>
</gene>
<proteinExistence type="predicted"/>
<organism evidence="2 3">
    <name type="scientific">Rhizoctonia solani</name>
    <dbReference type="NCBI Taxonomy" id="456999"/>
    <lineage>
        <taxon>Eukaryota</taxon>
        <taxon>Fungi</taxon>
        <taxon>Dikarya</taxon>
        <taxon>Basidiomycota</taxon>
        <taxon>Agaricomycotina</taxon>
        <taxon>Agaricomycetes</taxon>
        <taxon>Cantharellales</taxon>
        <taxon>Ceratobasidiaceae</taxon>
        <taxon>Rhizoctonia</taxon>
    </lineage>
</organism>
<evidence type="ECO:0000313" key="2">
    <source>
        <dbReference type="EMBL" id="KAF8678272.1"/>
    </source>
</evidence>
<protein>
    <submittedName>
        <fullName evidence="2">Uncharacterized protein</fullName>
    </submittedName>
</protein>
<sequence>MSYCSICETECTDITRHLFSYHARSQAVDSGIATSAGPSSNEPEPSAPDDDQAFCFQCSRNFHTVAALTAHLGDAQVHDRNTGYTAHMSLGMPGYPPHAHNATGSYSLYPRSPRPSSDLGYDYGDLGSGDAGSSPQTSSSLLGGSSTLSDSPINEPGREYTPEDDQMLSHDSSDFSDELASENDEAGNMPIDTEHQDSHNHLDSTPALAPDHTQHFRSPDSVAGGAQPPSLPYAPGAYAFIPPHPNIPLPGMNAYVQEGMSMSYPYPKSVLTAGTSYCHRSGATHRPEVYRAEVSLRASNGLNSAPHPLHHPRVHPTRRTHLLQESCVRSAWTLLRKLPVHYVGIYSAHPVSSRLSVYVKPALYAIVLSVGGVLTLSTPSSEARFPYYSGSRILPAFLDSHSLRYSQAGSLVPDNL</sequence>
<feature type="compositionally biased region" description="Acidic residues" evidence="1">
    <location>
        <begin position="174"/>
        <end position="185"/>
    </location>
</feature>
<name>A0A8H7LIG4_9AGAM</name>
<dbReference type="Proteomes" id="UP000650582">
    <property type="component" value="Unassembled WGS sequence"/>
</dbReference>
<accession>A0A8H7LIG4</accession>
<feature type="compositionally biased region" description="Low complexity" evidence="1">
    <location>
        <begin position="131"/>
        <end position="152"/>
    </location>
</feature>